<dbReference type="Proteomes" id="UP000317243">
    <property type="component" value="Unassembled WGS sequence"/>
</dbReference>
<evidence type="ECO:0000313" key="2">
    <source>
        <dbReference type="Proteomes" id="UP000317243"/>
    </source>
</evidence>
<accession>A0A5C5UV17</accession>
<name>A0A5C5UV17_9PLAN</name>
<organism evidence="1 2">
    <name type="scientific">Thalassoglobus neptunius</name>
    <dbReference type="NCBI Taxonomy" id="1938619"/>
    <lineage>
        <taxon>Bacteria</taxon>
        <taxon>Pseudomonadati</taxon>
        <taxon>Planctomycetota</taxon>
        <taxon>Planctomycetia</taxon>
        <taxon>Planctomycetales</taxon>
        <taxon>Planctomycetaceae</taxon>
        <taxon>Thalassoglobus</taxon>
    </lineage>
</organism>
<reference evidence="1 2" key="1">
    <citation type="submission" date="2019-02" db="EMBL/GenBank/DDBJ databases">
        <title>Deep-cultivation of Planctomycetes and their phenomic and genomic characterization uncovers novel biology.</title>
        <authorList>
            <person name="Wiegand S."/>
            <person name="Jogler M."/>
            <person name="Boedeker C."/>
            <person name="Pinto D."/>
            <person name="Vollmers J."/>
            <person name="Rivas-Marin E."/>
            <person name="Kohn T."/>
            <person name="Peeters S.H."/>
            <person name="Heuer A."/>
            <person name="Rast P."/>
            <person name="Oberbeckmann S."/>
            <person name="Bunk B."/>
            <person name="Jeske O."/>
            <person name="Meyerdierks A."/>
            <person name="Storesund J.E."/>
            <person name="Kallscheuer N."/>
            <person name="Luecker S."/>
            <person name="Lage O.M."/>
            <person name="Pohl T."/>
            <person name="Merkel B.J."/>
            <person name="Hornburger P."/>
            <person name="Mueller R.-W."/>
            <person name="Bruemmer F."/>
            <person name="Labrenz M."/>
            <person name="Spormann A.M."/>
            <person name="Op Den Camp H."/>
            <person name="Overmann J."/>
            <person name="Amann R."/>
            <person name="Jetten M.S.M."/>
            <person name="Mascher T."/>
            <person name="Medema M.H."/>
            <person name="Devos D.P."/>
            <person name="Kaster A.-K."/>
            <person name="Ovreas L."/>
            <person name="Rohde M."/>
            <person name="Galperin M.Y."/>
            <person name="Jogler C."/>
        </authorList>
    </citation>
    <scope>NUCLEOTIDE SEQUENCE [LARGE SCALE GENOMIC DNA]</scope>
    <source>
        <strain evidence="1 2">KOR42</strain>
    </source>
</reference>
<dbReference type="AlphaFoldDB" id="A0A5C5UV17"/>
<keyword evidence="2" id="KW-1185">Reference proteome</keyword>
<dbReference type="EMBL" id="SIHI01000132">
    <property type="protein sequence ID" value="TWT29205.1"/>
    <property type="molecule type" value="Genomic_DNA"/>
</dbReference>
<comment type="caution">
    <text evidence="1">The sequence shown here is derived from an EMBL/GenBank/DDBJ whole genome shotgun (WGS) entry which is preliminary data.</text>
</comment>
<protein>
    <submittedName>
        <fullName evidence="1">Uncharacterized protein</fullName>
    </submittedName>
</protein>
<sequence>MLLTVVGYFYLQSANYHSALDATKEWAQLNEFPVTATNLTVETQGNMFTREFTVEFDAPLADIENWLRKSPGTNSVTPTTDGDVRHYDIDPGGGAQHAELELDESQGHVKIHTYWS</sequence>
<proteinExistence type="predicted"/>
<gene>
    <name evidence="1" type="ORF">KOR42_55460</name>
</gene>
<evidence type="ECO:0000313" key="1">
    <source>
        <dbReference type="EMBL" id="TWT29205.1"/>
    </source>
</evidence>